<keyword evidence="1" id="KW-0175">Coiled coil</keyword>
<dbReference type="EMBL" id="AUZJ01000023">
    <property type="protein sequence ID" value="ERF60911.1"/>
    <property type="molecule type" value="Genomic_DNA"/>
</dbReference>
<protein>
    <submittedName>
        <fullName evidence="4">Tyrosine kinase G-rich domain protein</fullName>
    </submittedName>
</protein>
<evidence type="ECO:0000313" key="6">
    <source>
        <dbReference type="Proteomes" id="UP000016412"/>
    </source>
</evidence>
<organism evidence="4 6">
    <name type="scientific">Treponema socranskii subsp. socranskii VPI DR56BR1116 = ATCC 35536</name>
    <dbReference type="NCBI Taxonomy" id="1125725"/>
    <lineage>
        <taxon>Bacteria</taxon>
        <taxon>Pseudomonadati</taxon>
        <taxon>Spirochaetota</taxon>
        <taxon>Spirochaetia</taxon>
        <taxon>Spirochaetales</taxon>
        <taxon>Treponemataceae</taxon>
        <taxon>Treponema</taxon>
    </lineage>
</organism>
<dbReference type="PANTHER" id="PTHR32309:SF13">
    <property type="entry name" value="FERRIC ENTEROBACTIN TRANSPORT PROTEIN FEPE"/>
    <property type="match status" value="1"/>
</dbReference>
<keyword evidence="4" id="KW-0808">Transferase</keyword>
<sequence>MTSAAAAAVLLFSVISLMLPPEKSPLPNEYTPRALMLINDSSSSGGSLSSMLNSSGLSSLMGLSGLSKRGATYSALAVYIAETNTYLDAIIDKFDLTTRYKIKDSPKTETRKVLQKNLSASFDDKSGVFSLAFTDTDPVFAQSVINFAADYMETVFAELGIDKNKLAKKNLEENIDASYKQILSLSKQIRENENTAAYRYNPNGSPIVENAILVLELEAQEQVYKQLKTQYELLKVEMASETPVFQILEHAEVPDRKSAPSRGMLCIIATFAAFFMSVFIAFALNAIENIKRDPEAMKKLSVASHQNRKRHL</sequence>
<reference evidence="6 7" key="1">
    <citation type="submission" date="2013-08" db="EMBL/GenBank/DDBJ databases">
        <authorList>
            <person name="Durkin A.S."/>
            <person name="Haft D.R."/>
            <person name="McCorrison J."/>
            <person name="Torralba M."/>
            <person name="Gillis M."/>
            <person name="Haft D.H."/>
            <person name="Methe B."/>
            <person name="Sutton G."/>
            <person name="Nelson K.E."/>
        </authorList>
    </citation>
    <scope>NUCLEOTIDE SEQUENCE [LARGE SCALE GENOMIC DNA]</scope>
    <source>
        <strain evidence="5 7">ATCC 35536</strain>
        <strain evidence="4 6">VPI DR56BR1116</strain>
    </source>
</reference>
<evidence type="ECO:0000313" key="7">
    <source>
        <dbReference type="Proteomes" id="UP000016646"/>
    </source>
</evidence>
<gene>
    <name evidence="5" type="ORF">HMPREF0860_2136</name>
    <name evidence="4" type="ORF">HMPREF1325_0846</name>
</gene>
<name>U1FN50_TRESO</name>
<evidence type="ECO:0000313" key="4">
    <source>
        <dbReference type="EMBL" id="ERF60911.1"/>
    </source>
</evidence>
<dbReference type="Proteomes" id="UP000016412">
    <property type="component" value="Unassembled WGS sequence"/>
</dbReference>
<dbReference type="InterPro" id="IPR050445">
    <property type="entry name" value="Bact_polysacc_biosynth/exp"/>
</dbReference>
<evidence type="ECO:0000256" key="1">
    <source>
        <dbReference type="SAM" id="Coils"/>
    </source>
</evidence>
<dbReference type="AlphaFoldDB" id="U1FN50"/>
<evidence type="ECO:0000256" key="2">
    <source>
        <dbReference type="SAM" id="Phobius"/>
    </source>
</evidence>
<dbReference type="GO" id="GO:0004713">
    <property type="term" value="F:protein tyrosine kinase activity"/>
    <property type="evidence" value="ECO:0007669"/>
    <property type="project" value="TreeGrafter"/>
</dbReference>
<evidence type="ECO:0000259" key="3">
    <source>
        <dbReference type="Pfam" id="PF13807"/>
    </source>
</evidence>
<dbReference type="GO" id="GO:0005886">
    <property type="term" value="C:plasma membrane"/>
    <property type="evidence" value="ECO:0007669"/>
    <property type="project" value="TreeGrafter"/>
</dbReference>
<dbReference type="Proteomes" id="UP000016646">
    <property type="component" value="Unassembled WGS sequence"/>
</dbReference>
<comment type="caution">
    <text evidence="4">The sequence shown here is derived from an EMBL/GenBank/DDBJ whole genome shotgun (WGS) entry which is preliminary data.</text>
</comment>
<keyword evidence="4" id="KW-0418">Kinase</keyword>
<accession>U1FN50</accession>
<evidence type="ECO:0000313" key="5">
    <source>
        <dbReference type="EMBL" id="ERK00164.1"/>
    </source>
</evidence>
<feature type="domain" description="Tyrosine-protein kinase G-rich" evidence="3">
    <location>
        <begin position="216"/>
        <end position="283"/>
    </location>
</feature>
<keyword evidence="2" id="KW-1133">Transmembrane helix</keyword>
<keyword evidence="2" id="KW-0472">Membrane</keyword>
<dbReference type="PATRIC" id="fig|1125725.3.peg.1096"/>
<proteinExistence type="predicted"/>
<feature type="transmembrane region" description="Helical" evidence="2">
    <location>
        <begin position="267"/>
        <end position="287"/>
    </location>
</feature>
<dbReference type="STRING" id="1125725.HMPREF1325_0846"/>
<dbReference type="PANTHER" id="PTHR32309">
    <property type="entry name" value="TYROSINE-PROTEIN KINASE"/>
    <property type="match status" value="1"/>
</dbReference>
<dbReference type="eggNOG" id="COG3206">
    <property type="taxonomic scope" value="Bacteria"/>
</dbReference>
<dbReference type="Pfam" id="PF13807">
    <property type="entry name" value="GNVR"/>
    <property type="match status" value="1"/>
</dbReference>
<feature type="coiled-coil region" evidence="1">
    <location>
        <begin position="168"/>
        <end position="237"/>
    </location>
</feature>
<dbReference type="EMBL" id="AVQI01000068">
    <property type="protein sequence ID" value="ERK00164.1"/>
    <property type="molecule type" value="Genomic_DNA"/>
</dbReference>
<keyword evidence="2" id="KW-0812">Transmembrane</keyword>
<dbReference type="InterPro" id="IPR032807">
    <property type="entry name" value="GNVR"/>
</dbReference>
<keyword evidence="7" id="KW-1185">Reference proteome</keyword>